<dbReference type="GO" id="GO:0008270">
    <property type="term" value="F:zinc ion binding"/>
    <property type="evidence" value="ECO:0007669"/>
    <property type="project" value="UniProtKB-KW"/>
</dbReference>
<evidence type="ECO:0000256" key="5">
    <source>
        <dbReference type="ARBA" id="ARBA00022833"/>
    </source>
</evidence>
<dbReference type="InterPro" id="IPR001841">
    <property type="entry name" value="Znf_RING"/>
</dbReference>
<feature type="domain" description="JmjC" evidence="15">
    <location>
        <begin position="769"/>
        <end position="994"/>
    </location>
</feature>
<dbReference type="GO" id="GO:0031490">
    <property type="term" value="F:chromatin DNA binding"/>
    <property type="evidence" value="ECO:0007669"/>
    <property type="project" value="TreeGrafter"/>
</dbReference>
<dbReference type="SMART" id="SM00558">
    <property type="entry name" value="JmjC"/>
    <property type="match status" value="1"/>
</dbReference>
<feature type="region of interest" description="Disordered" evidence="13">
    <location>
        <begin position="244"/>
        <end position="266"/>
    </location>
</feature>
<feature type="domain" description="RING-type" evidence="14">
    <location>
        <begin position="136"/>
        <end position="185"/>
    </location>
</feature>
<dbReference type="GO" id="GO:0003712">
    <property type="term" value="F:transcription coregulator activity"/>
    <property type="evidence" value="ECO:0007669"/>
    <property type="project" value="TreeGrafter"/>
</dbReference>
<feature type="compositionally biased region" description="Basic residues" evidence="13">
    <location>
        <begin position="47"/>
        <end position="58"/>
    </location>
</feature>
<dbReference type="PROSITE" id="PS51184">
    <property type="entry name" value="JMJC"/>
    <property type="match status" value="1"/>
</dbReference>
<dbReference type="InterPro" id="IPR045109">
    <property type="entry name" value="LSDs-like"/>
</dbReference>
<organism evidence="16 17">
    <name type="scientific">Panicum miliaceum</name>
    <name type="common">Proso millet</name>
    <name type="synonym">Broomcorn millet</name>
    <dbReference type="NCBI Taxonomy" id="4540"/>
    <lineage>
        <taxon>Eukaryota</taxon>
        <taxon>Viridiplantae</taxon>
        <taxon>Streptophyta</taxon>
        <taxon>Embryophyta</taxon>
        <taxon>Tracheophyta</taxon>
        <taxon>Spermatophyta</taxon>
        <taxon>Magnoliopsida</taxon>
        <taxon>Liliopsida</taxon>
        <taxon>Poales</taxon>
        <taxon>Poaceae</taxon>
        <taxon>PACMAD clade</taxon>
        <taxon>Panicoideae</taxon>
        <taxon>Panicodae</taxon>
        <taxon>Paniceae</taxon>
        <taxon>Panicinae</taxon>
        <taxon>Panicum</taxon>
        <taxon>Panicum sect. Panicum</taxon>
    </lineage>
</organism>
<evidence type="ECO:0000259" key="15">
    <source>
        <dbReference type="PROSITE" id="PS51184"/>
    </source>
</evidence>
<name>A0A3L6T6K5_PANMI</name>
<evidence type="ECO:0000313" key="16">
    <source>
        <dbReference type="EMBL" id="RLN33802.1"/>
    </source>
</evidence>
<evidence type="ECO:0000256" key="7">
    <source>
        <dbReference type="ARBA" id="ARBA00023004"/>
    </source>
</evidence>
<feature type="compositionally biased region" description="Low complexity" evidence="13">
    <location>
        <begin position="88"/>
        <end position="107"/>
    </location>
</feature>
<keyword evidence="17" id="KW-1185">Reference proteome</keyword>
<keyword evidence="9" id="KW-0804">Transcription</keyword>
<evidence type="ECO:0000256" key="6">
    <source>
        <dbReference type="ARBA" id="ARBA00023002"/>
    </source>
</evidence>
<evidence type="ECO:0000256" key="4">
    <source>
        <dbReference type="ARBA" id="ARBA00022771"/>
    </source>
</evidence>
<evidence type="ECO:0000259" key="14">
    <source>
        <dbReference type="PROSITE" id="PS50089"/>
    </source>
</evidence>
<evidence type="ECO:0000256" key="9">
    <source>
        <dbReference type="ARBA" id="ARBA00023163"/>
    </source>
</evidence>
<comment type="function">
    <text evidence="11">May function as histone H3 lysine demethylase and be involved in regulation of gene expression.</text>
</comment>
<dbReference type="GO" id="GO:0032259">
    <property type="term" value="P:methylation"/>
    <property type="evidence" value="ECO:0007669"/>
    <property type="project" value="UniProtKB-KW"/>
</dbReference>
<feature type="region of interest" description="Disordered" evidence="13">
    <location>
        <begin position="522"/>
        <end position="543"/>
    </location>
</feature>
<dbReference type="PROSITE" id="PS50089">
    <property type="entry name" value="ZF_RING_2"/>
    <property type="match status" value="1"/>
</dbReference>
<evidence type="ECO:0000256" key="1">
    <source>
        <dbReference type="ARBA" id="ARBA00004123"/>
    </source>
</evidence>
<dbReference type="OrthoDB" id="1667110at2759"/>
<dbReference type="GO" id="GO:0032454">
    <property type="term" value="F:histone H3K9 demethylase activity"/>
    <property type="evidence" value="ECO:0007669"/>
    <property type="project" value="InterPro"/>
</dbReference>
<evidence type="ECO:0000256" key="8">
    <source>
        <dbReference type="ARBA" id="ARBA00023015"/>
    </source>
</evidence>
<dbReference type="InterPro" id="IPR003347">
    <property type="entry name" value="JmjC_dom"/>
</dbReference>
<accession>A0A3L6T6K5</accession>
<feature type="compositionally biased region" description="Polar residues" evidence="13">
    <location>
        <begin position="481"/>
        <end position="492"/>
    </location>
</feature>
<dbReference type="Proteomes" id="UP000275267">
    <property type="component" value="Unassembled WGS sequence"/>
</dbReference>
<dbReference type="Gene3D" id="2.60.120.650">
    <property type="entry name" value="Cupin"/>
    <property type="match status" value="1"/>
</dbReference>
<dbReference type="InterPro" id="IPR018866">
    <property type="entry name" value="Znf-4CXXC_R1"/>
</dbReference>
<evidence type="ECO:0000256" key="10">
    <source>
        <dbReference type="ARBA" id="ARBA00023242"/>
    </source>
</evidence>
<dbReference type="GO" id="GO:0008168">
    <property type="term" value="F:methyltransferase activity"/>
    <property type="evidence" value="ECO:0007669"/>
    <property type="project" value="UniProtKB-KW"/>
</dbReference>
<dbReference type="AlphaFoldDB" id="A0A3L6T6K5"/>
<evidence type="ECO:0000256" key="2">
    <source>
        <dbReference type="ARBA" id="ARBA00006801"/>
    </source>
</evidence>
<feature type="region of interest" description="Disordered" evidence="13">
    <location>
        <begin position="461"/>
        <end position="492"/>
    </location>
</feature>
<dbReference type="SUPFAM" id="SSF51197">
    <property type="entry name" value="Clavaminate synthase-like"/>
    <property type="match status" value="1"/>
</dbReference>
<evidence type="ECO:0000256" key="3">
    <source>
        <dbReference type="ARBA" id="ARBA00022723"/>
    </source>
</evidence>
<dbReference type="GO" id="GO:0016491">
    <property type="term" value="F:oxidoreductase activity"/>
    <property type="evidence" value="ECO:0007669"/>
    <property type="project" value="UniProtKB-KW"/>
</dbReference>
<dbReference type="STRING" id="4540.A0A3L6T6K5"/>
<keyword evidence="5" id="KW-0862">Zinc</keyword>
<dbReference type="PANTHER" id="PTHR12549:SF53">
    <property type="entry name" value="JMJC DOMAIN-CONTAINING PROTEIN"/>
    <property type="match status" value="1"/>
</dbReference>
<evidence type="ECO:0000256" key="13">
    <source>
        <dbReference type="SAM" id="MobiDB-lite"/>
    </source>
</evidence>
<sequence>MTAVGLRIGPLGGWRMGGADEEDEDRRGAREEDSKDEDWAVGQERRSRGRGRRKRPAPRGRTGVGTGPNKRRRAAAAVAPEPPRPETAEPSPEEGASAAAAAAAAAEDGVWKAEGEDVAPSASGRDGRGGRGGRSCHQCKRVRQSPGEMIRCGRCDQRVYCAPCIRNRYPTMLEAEVREQCPFCRGVCVCTRCAAKDKLVGPERALLFVVTRRGMCSVRLDCDKELFVTGTVELESSVLKKCNSNGSATRKKRPASAGVKSPRARNVARRTKGIDHSFVRTNRMNNALAMLDEVDTLDVSTDEVDPETKRKYASYLLHYLLPCLTQINKDQMEEREVEARIQGLELSELSVEKADTWRDERVFCDNCRTSIFDLHRSCPNCSYDLCIICCKELRERRLEGSCQEAPVNYPKRESDYMHGGDSDPLPNSNLIKETGLPSHQSEYIKSEADSDGTIHCPPSELGVCGNDDMHDGDPDPPRDSSLINNKKTGFPSHQSEYIKSEADSGGTIHCPPSELGVCGNDYMHDGDPDPPPNSSLINNKKTGLSNHQSQSIKWEADPDGIIHCPPSELGGCGNGVLNLREIFEKDKLSKLEILALQMSKQLQPSDIISTDTCECSCSANQESSRKAATRENSTDNCIYCPISDDRKPDDLKHFQKHWVKGEPVIVQGVLKKMSHLSWEPPDMWSAIHGTNTGSEMKMVKAIDCLSCCEVEICTNDFFKGYYEGRMYHNLWPEMLKLKDWPTSNHFENILPSHGRKYINSLPFQPYTNLKSGLLNVSALLPGDILKLDMGPKSYIAYGYAQELGRGDSVTKLHCDLSDAVNVLMHTCKVNPSEEQQQEIRNLKRRHTEQDKKENVAIDGNDTSMEHADISPVYCADDGEGALWDIFRREDVGKLKEYLIKHSKEFRHIYCSPVEGTFNPVHDETFYLTNKHKRKLKEEYGIEPWTFVQRLGEAVFIPAGCPHQVRNLKSCTKIALDFVSPENIQQCLSLTEDFRRLPKKHRAKEDKLEFEVYLDGLLACGSVGPDGLYRKNGAPRKTVLCCRTGRTPSGLGLLKKLGCCSLAAAVAVVVVLVIGSGEGKVRANKINPLFTQAELSTGLRRQDLRAPVLDWTASGVDSAVGADDMAVLTRDLPTLVDTMIAPALP</sequence>
<feature type="region of interest" description="Disordered" evidence="13">
    <location>
        <begin position="1"/>
        <end position="138"/>
    </location>
</feature>
<keyword evidence="10" id="KW-0539">Nucleus</keyword>
<feature type="compositionally biased region" description="Polar residues" evidence="13">
    <location>
        <begin position="534"/>
        <end position="543"/>
    </location>
</feature>
<dbReference type="GO" id="GO:0000785">
    <property type="term" value="C:chromatin"/>
    <property type="evidence" value="ECO:0007669"/>
    <property type="project" value="TreeGrafter"/>
</dbReference>
<comment type="caution">
    <text evidence="16">The sequence shown here is derived from an EMBL/GenBank/DDBJ whole genome shotgun (WGS) entry which is preliminary data.</text>
</comment>
<comment type="subcellular location">
    <subcellularLocation>
        <location evidence="1">Nucleus</location>
    </subcellularLocation>
</comment>
<evidence type="ECO:0000313" key="17">
    <source>
        <dbReference type="Proteomes" id="UP000275267"/>
    </source>
</evidence>
<gene>
    <name evidence="16" type="ORF">C2845_PM03G33720</name>
</gene>
<keyword evidence="7" id="KW-0408">Iron</keyword>
<dbReference type="Pfam" id="PF02373">
    <property type="entry name" value="JmjC"/>
    <property type="match status" value="1"/>
</dbReference>
<evidence type="ECO:0000256" key="11">
    <source>
        <dbReference type="ARBA" id="ARBA00060112"/>
    </source>
</evidence>
<dbReference type="PANTHER" id="PTHR12549">
    <property type="entry name" value="JMJC DOMAIN-CONTAINING HISTONE DEMETHYLATION PROTEIN"/>
    <property type="match status" value="1"/>
</dbReference>
<keyword evidence="3" id="KW-0479">Metal-binding</keyword>
<keyword evidence="6" id="KW-0560">Oxidoreductase</keyword>
<feature type="compositionally biased region" description="Basic and acidic residues" evidence="13">
    <location>
        <begin position="467"/>
        <end position="478"/>
    </location>
</feature>
<dbReference type="GO" id="GO:0000118">
    <property type="term" value="C:histone deacetylase complex"/>
    <property type="evidence" value="ECO:0007669"/>
    <property type="project" value="TreeGrafter"/>
</dbReference>
<keyword evidence="8" id="KW-0805">Transcription regulation</keyword>
<dbReference type="Pfam" id="PF10497">
    <property type="entry name" value="zf-4CXXC_R1"/>
    <property type="match status" value="1"/>
</dbReference>
<dbReference type="FunFam" id="2.60.120.650:FF:000026">
    <property type="entry name" value="Transcription factor jumonji domain-containing protein"/>
    <property type="match status" value="1"/>
</dbReference>
<protein>
    <submittedName>
        <fullName evidence="16">Lysine-specific demethylase JMJ25-like isoform X1</fullName>
    </submittedName>
</protein>
<dbReference type="EMBL" id="PQIB02000002">
    <property type="protein sequence ID" value="RLN33802.1"/>
    <property type="molecule type" value="Genomic_DNA"/>
</dbReference>
<keyword evidence="4 12" id="KW-0863">Zinc-finger</keyword>
<dbReference type="GO" id="GO:0006357">
    <property type="term" value="P:regulation of transcription by RNA polymerase II"/>
    <property type="evidence" value="ECO:0007669"/>
    <property type="project" value="TreeGrafter"/>
</dbReference>
<reference evidence="17" key="1">
    <citation type="journal article" date="2019" name="Nat. Commun.">
        <title>The genome of broomcorn millet.</title>
        <authorList>
            <person name="Zou C."/>
            <person name="Miki D."/>
            <person name="Li D."/>
            <person name="Tang Q."/>
            <person name="Xiao L."/>
            <person name="Rajput S."/>
            <person name="Deng P."/>
            <person name="Jia W."/>
            <person name="Huang R."/>
            <person name="Zhang M."/>
            <person name="Sun Y."/>
            <person name="Hu J."/>
            <person name="Fu X."/>
            <person name="Schnable P.S."/>
            <person name="Li F."/>
            <person name="Zhang H."/>
            <person name="Feng B."/>
            <person name="Zhu X."/>
            <person name="Liu R."/>
            <person name="Schnable J.C."/>
            <person name="Zhu J.-K."/>
            <person name="Zhang H."/>
        </authorList>
    </citation>
    <scope>NUCLEOTIDE SEQUENCE [LARGE SCALE GENOMIC DNA]</scope>
</reference>
<comment type="similarity">
    <text evidence="2">Belongs to the JARID1 histone demethylase family.</text>
</comment>
<proteinExistence type="inferred from homology"/>
<evidence type="ECO:0000256" key="12">
    <source>
        <dbReference type="PROSITE-ProRule" id="PRU00175"/>
    </source>
</evidence>